<dbReference type="KEGG" id="lgi:LOTGIDRAFT_228982"/>
<keyword evidence="6" id="KW-1185">Reference proteome</keyword>
<dbReference type="PANTHER" id="PTHR10454">
    <property type="entry name" value="CASPASE"/>
    <property type="match status" value="1"/>
</dbReference>
<dbReference type="InterPro" id="IPR015917">
    <property type="entry name" value="Pept_C14A"/>
</dbReference>
<dbReference type="Pfam" id="PF00656">
    <property type="entry name" value="Peptidase_C14"/>
    <property type="match status" value="1"/>
</dbReference>
<dbReference type="PROSITE" id="PS50208">
    <property type="entry name" value="CASPASE_P20"/>
    <property type="match status" value="1"/>
</dbReference>
<dbReference type="GO" id="GO:0006508">
    <property type="term" value="P:proteolysis"/>
    <property type="evidence" value="ECO:0007669"/>
    <property type="project" value="InterPro"/>
</dbReference>
<dbReference type="GO" id="GO:0004197">
    <property type="term" value="F:cysteine-type endopeptidase activity"/>
    <property type="evidence" value="ECO:0007669"/>
    <property type="project" value="InterPro"/>
</dbReference>
<dbReference type="InterPro" id="IPR002398">
    <property type="entry name" value="Pept_C14"/>
</dbReference>
<feature type="domain" description="Caspase family p10" evidence="3">
    <location>
        <begin position="108"/>
        <end position="203"/>
    </location>
</feature>
<dbReference type="CTD" id="20247856"/>
<dbReference type="InterPro" id="IPR011600">
    <property type="entry name" value="Pept_C14_caspase"/>
</dbReference>
<evidence type="ECO:0000313" key="5">
    <source>
        <dbReference type="EMBL" id="ESO89045.1"/>
    </source>
</evidence>
<dbReference type="OMA" id="FNDANCP"/>
<evidence type="ECO:0000259" key="4">
    <source>
        <dbReference type="PROSITE" id="PS50208"/>
    </source>
</evidence>
<name>V4A288_LOTGI</name>
<proteinExistence type="inferred from homology"/>
<dbReference type="SMART" id="SM00115">
    <property type="entry name" value="CASc"/>
    <property type="match status" value="1"/>
</dbReference>
<dbReference type="HOGENOM" id="CLU_036904_2_2_1"/>
<protein>
    <recommendedName>
        <fullName evidence="7">Caspase family p20 domain-containing protein</fullName>
    </recommendedName>
</protein>
<evidence type="ECO:0008006" key="7">
    <source>
        <dbReference type="Google" id="ProtNLM"/>
    </source>
</evidence>
<sequence length="204" mass="23416">MNEDRDFDCFVLAISSHGEHLEKTVGDKTIVSDVIHCTDGYITTQNILQIFSDENCPGLTGKPRFCFIQACRGRQLDPGVLINNHNIDINYEYDKFGYHNKPFTNHIVTTPFPCMTDFLVMYATPPGYYAFRRMKEGSWFVLALAKVLRSACRDKCDINKLLRQVVKEVSYGYQSESNNYATDMKKQAPVIYSMLTKTVYMCPK</sequence>
<dbReference type="OrthoDB" id="6046974at2759"/>
<dbReference type="Proteomes" id="UP000030746">
    <property type="component" value="Unassembled WGS sequence"/>
</dbReference>
<comment type="similarity">
    <text evidence="1 2">Belongs to the peptidase C14A family.</text>
</comment>
<feature type="domain" description="Caspase family p20" evidence="4">
    <location>
        <begin position="1"/>
        <end position="75"/>
    </location>
</feature>
<gene>
    <name evidence="5" type="ORF">LOTGIDRAFT_228982</name>
</gene>
<dbReference type="RefSeq" id="XP_009060091.1">
    <property type="nucleotide sequence ID" value="XM_009061843.1"/>
</dbReference>
<dbReference type="InterPro" id="IPR029030">
    <property type="entry name" value="Caspase-like_dom_sf"/>
</dbReference>
<dbReference type="EMBL" id="KB202619">
    <property type="protein sequence ID" value="ESO89045.1"/>
    <property type="molecule type" value="Genomic_DNA"/>
</dbReference>
<reference evidence="5 6" key="1">
    <citation type="journal article" date="2013" name="Nature">
        <title>Insights into bilaterian evolution from three spiralian genomes.</title>
        <authorList>
            <person name="Simakov O."/>
            <person name="Marletaz F."/>
            <person name="Cho S.J."/>
            <person name="Edsinger-Gonzales E."/>
            <person name="Havlak P."/>
            <person name="Hellsten U."/>
            <person name="Kuo D.H."/>
            <person name="Larsson T."/>
            <person name="Lv J."/>
            <person name="Arendt D."/>
            <person name="Savage R."/>
            <person name="Osoegawa K."/>
            <person name="de Jong P."/>
            <person name="Grimwood J."/>
            <person name="Chapman J.A."/>
            <person name="Shapiro H."/>
            <person name="Aerts A."/>
            <person name="Otillar R.P."/>
            <person name="Terry A.Y."/>
            <person name="Boore J.L."/>
            <person name="Grigoriev I.V."/>
            <person name="Lindberg D.R."/>
            <person name="Seaver E.C."/>
            <person name="Weisblat D.A."/>
            <person name="Putnam N.H."/>
            <person name="Rokhsar D.S."/>
        </authorList>
    </citation>
    <scope>NUCLEOTIDE SEQUENCE [LARGE SCALE GENOMIC DNA]</scope>
</reference>
<dbReference type="SUPFAM" id="SSF52129">
    <property type="entry name" value="Caspase-like"/>
    <property type="match status" value="1"/>
</dbReference>
<dbReference type="AlphaFoldDB" id="V4A288"/>
<dbReference type="STRING" id="225164.V4A288"/>
<dbReference type="InterPro" id="IPR002138">
    <property type="entry name" value="Pept_C14_p10"/>
</dbReference>
<dbReference type="Gene3D" id="3.30.70.1470">
    <property type="entry name" value="Caspase-like"/>
    <property type="match status" value="1"/>
</dbReference>
<evidence type="ECO:0000256" key="2">
    <source>
        <dbReference type="RuleBase" id="RU003971"/>
    </source>
</evidence>
<evidence type="ECO:0000313" key="6">
    <source>
        <dbReference type="Proteomes" id="UP000030746"/>
    </source>
</evidence>
<evidence type="ECO:0000256" key="1">
    <source>
        <dbReference type="ARBA" id="ARBA00010134"/>
    </source>
</evidence>
<accession>V4A288</accession>
<dbReference type="PRINTS" id="PR00376">
    <property type="entry name" value="IL1BCENZYME"/>
</dbReference>
<organism evidence="5 6">
    <name type="scientific">Lottia gigantea</name>
    <name type="common">Giant owl limpet</name>
    <dbReference type="NCBI Taxonomy" id="225164"/>
    <lineage>
        <taxon>Eukaryota</taxon>
        <taxon>Metazoa</taxon>
        <taxon>Spiralia</taxon>
        <taxon>Lophotrochozoa</taxon>
        <taxon>Mollusca</taxon>
        <taxon>Gastropoda</taxon>
        <taxon>Patellogastropoda</taxon>
        <taxon>Lottioidea</taxon>
        <taxon>Lottiidae</taxon>
        <taxon>Lottia</taxon>
    </lineage>
</organism>
<dbReference type="PROSITE" id="PS50207">
    <property type="entry name" value="CASPASE_P10"/>
    <property type="match status" value="1"/>
</dbReference>
<dbReference type="Gene3D" id="3.40.50.1460">
    <property type="match status" value="1"/>
</dbReference>
<dbReference type="InterPro" id="IPR001309">
    <property type="entry name" value="Pept_C14_p20"/>
</dbReference>
<dbReference type="GeneID" id="20247856"/>
<evidence type="ECO:0000259" key="3">
    <source>
        <dbReference type="PROSITE" id="PS50207"/>
    </source>
</evidence>